<sequence>MVQLWDKNKFRKDVMLGEMVMDITHFKGTSTFYTTRIDRSEREGGASSAAGDVAVSGYVLPAKIPDVAADFKKPRNLRFQSQWSKYKKPGDEVDTINLLDTESLRGWWPVLNKKHFNKKDDDDAAKKKDDDYDPKQLYIMGLVELEMSLVTAAEAEADPVGRKRKEPNHVRIYPKYMKCARSYWKTSLSEHSVLCC</sequence>
<dbReference type="InterPro" id="IPR037721">
    <property type="entry name" value="Ferlin"/>
</dbReference>
<keyword evidence="2" id="KW-0812">Transmembrane</keyword>
<keyword evidence="5" id="KW-0472">Membrane</keyword>
<dbReference type="EMBL" id="UYRV01017039">
    <property type="protein sequence ID" value="VDK62732.1"/>
    <property type="molecule type" value="Genomic_DNA"/>
</dbReference>
<gene>
    <name evidence="7" type="ORF">CGOC_LOCUS5559</name>
</gene>
<name>A0A3P6RHH5_CYLGO</name>
<dbReference type="AlphaFoldDB" id="A0A3P6RHH5"/>
<dbReference type="PANTHER" id="PTHR12546:SF33">
    <property type="entry name" value="SPERM VESICLE FUSION PROTEIN FER-1"/>
    <property type="match status" value="1"/>
</dbReference>
<accession>A0A3P6RHH5</accession>
<protein>
    <recommendedName>
        <fullName evidence="6">Ferlin C-terminal domain-containing protein</fullName>
    </recommendedName>
</protein>
<keyword evidence="3" id="KW-0677">Repeat</keyword>
<evidence type="ECO:0000313" key="7">
    <source>
        <dbReference type="EMBL" id="VDK62732.1"/>
    </source>
</evidence>
<dbReference type="GO" id="GO:0016020">
    <property type="term" value="C:membrane"/>
    <property type="evidence" value="ECO:0007669"/>
    <property type="project" value="UniProtKB-SubCell"/>
</dbReference>
<keyword evidence="4" id="KW-1133">Transmembrane helix</keyword>
<keyword evidence="8" id="KW-1185">Reference proteome</keyword>
<dbReference type="Pfam" id="PF16165">
    <property type="entry name" value="Ferlin_C"/>
    <property type="match status" value="1"/>
</dbReference>
<evidence type="ECO:0000256" key="2">
    <source>
        <dbReference type="ARBA" id="ARBA00022692"/>
    </source>
</evidence>
<feature type="domain" description="Ferlin C-terminal" evidence="6">
    <location>
        <begin position="95"/>
        <end position="171"/>
    </location>
</feature>
<organism evidence="7 8">
    <name type="scientific">Cylicostephanus goldi</name>
    <name type="common">Nematode worm</name>
    <dbReference type="NCBI Taxonomy" id="71465"/>
    <lineage>
        <taxon>Eukaryota</taxon>
        <taxon>Metazoa</taxon>
        <taxon>Ecdysozoa</taxon>
        <taxon>Nematoda</taxon>
        <taxon>Chromadorea</taxon>
        <taxon>Rhabditida</taxon>
        <taxon>Rhabditina</taxon>
        <taxon>Rhabditomorpha</taxon>
        <taxon>Strongyloidea</taxon>
        <taxon>Strongylidae</taxon>
        <taxon>Cylicostephanus</taxon>
    </lineage>
</organism>
<evidence type="ECO:0000313" key="8">
    <source>
        <dbReference type="Proteomes" id="UP000271889"/>
    </source>
</evidence>
<dbReference type="GO" id="GO:0007009">
    <property type="term" value="P:plasma membrane organization"/>
    <property type="evidence" value="ECO:0007669"/>
    <property type="project" value="TreeGrafter"/>
</dbReference>
<dbReference type="OrthoDB" id="270970at2759"/>
<evidence type="ECO:0000256" key="4">
    <source>
        <dbReference type="ARBA" id="ARBA00022989"/>
    </source>
</evidence>
<dbReference type="GO" id="GO:0061025">
    <property type="term" value="P:membrane fusion"/>
    <property type="evidence" value="ECO:0007669"/>
    <property type="project" value="TreeGrafter"/>
</dbReference>
<evidence type="ECO:0000256" key="3">
    <source>
        <dbReference type="ARBA" id="ARBA00022737"/>
    </source>
</evidence>
<dbReference type="PANTHER" id="PTHR12546">
    <property type="entry name" value="FER-1-LIKE"/>
    <property type="match status" value="1"/>
</dbReference>
<comment type="subcellular location">
    <subcellularLocation>
        <location evidence="1">Membrane</location>
    </subcellularLocation>
</comment>
<evidence type="ECO:0000259" key="6">
    <source>
        <dbReference type="Pfam" id="PF16165"/>
    </source>
</evidence>
<dbReference type="InterPro" id="IPR032362">
    <property type="entry name" value="Ferlin_C"/>
</dbReference>
<dbReference type="Proteomes" id="UP000271889">
    <property type="component" value="Unassembled WGS sequence"/>
</dbReference>
<reference evidence="7 8" key="1">
    <citation type="submission" date="2018-11" db="EMBL/GenBank/DDBJ databases">
        <authorList>
            <consortium name="Pathogen Informatics"/>
        </authorList>
    </citation>
    <scope>NUCLEOTIDE SEQUENCE [LARGE SCALE GENOMIC DNA]</scope>
</reference>
<evidence type="ECO:0000256" key="5">
    <source>
        <dbReference type="ARBA" id="ARBA00023136"/>
    </source>
</evidence>
<proteinExistence type="predicted"/>
<evidence type="ECO:0000256" key="1">
    <source>
        <dbReference type="ARBA" id="ARBA00004370"/>
    </source>
</evidence>